<reference evidence="3" key="1">
    <citation type="submission" date="2021-01" db="EMBL/GenBank/DDBJ databases">
        <authorList>
            <person name="Corre E."/>
            <person name="Pelletier E."/>
            <person name="Niang G."/>
            <person name="Scheremetjew M."/>
            <person name="Finn R."/>
            <person name="Kale V."/>
            <person name="Holt S."/>
            <person name="Cochrane G."/>
            <person name="Meng A."/>
            <person name="Brown T."/>
            <person name="Cohen L."/>
        </authorList>
    </citation>
    <scope>NUCLEOTIDE SEQUENCE</scope>
    <source>
        <strain evidence="3">NIES-381</strain>
    </source>
</reference>
<accession>A0A7S1IEX5</accession>
<dbReference type="AlphaFoldDB" id="A0A7S1IEX5"/>
<feature type="compositionally biased region" description="Pro residues" evidence="1">
    <location>
        <begin position="208"/>
        <end position="218"/>
    </location>
</feature>
<feature type="signal peptide" evidence="2">
    <location>
        <begin position="1"/>
        <end position="24"/>
    </location>
</feature>
<evidence type="ECO:0000256" key="1">
    <source>
        <dbReference type="SAM" id="MobiDB-lite"/>
    </source>
</evidence>
<feature type="chain" id="PRO_5031253266" evidence="2">
    <location>
        <begin position="25"/>
        <end position="258"/>
    </location>
</feature>
<feature type="region of interest" description="Disordered" evidence="1">
    <location>
        <begin position="122"/>
        <end position="149"/>
    </location>
</feature>
<proteinExistence type="predicted"/>
<gene>
    <name evidence="3" type="ORF">EGYM00392_LOCUS21504</name>
</gene>
<protein>
    <submittedName>
        <fullName evidence="3">Uncharacterized protein</fullName>
    </submittedName>
</protein>
<sequence>MQRLLLWCALYTTLLSFGLEGAWGLAIPEDKPISEWSKYELGEWIESLDLGLDKNEFDRQNIGGSVAHYIINTAGYSGDEKEVEIIQALGLDDEEVRQQLKSAFSAKSVELQNREFREKLRQRMADSEKKKKAEAPKPPKPEDMPSPDKISRWTARQLKEFIRLYEVNPDSMTEKKELVAKALELRKGTLEEAGLAGAEGAPAEAAPEPAPVKQPKPPAEVETAEEECEEGQPGCEVVYEECQVGEEGCEEYEEHDEL</sequence>
<organism evidence="3">
    <name type="scientific">Eutreptiella gymnastica</name>
    <dbReference type="NCBI Taxonomy" id="73025"/>
    <lineage>
        <taxon>Eukaryota</taxon>
        <taxon>Discoba</taxon>
        <taxon>Euglenozoa</taxon>
        <taxon>Euglenida</taxon>
        <taxon>Spirocuta</taxon>
        <taxon>Euglenophyceae</taxon>
        <taxon>Eutreptiales</taxon>
        <taxon>Eutreptiaceae</taxon>
        <taxon>Eutreptiella</taxon>
    </lineage>
</organism>
<keyword evidence="2" id="KW-0732">Signal</keyword>
<feature type="compositionally biased region" description="Basic and acidic residues" evidence="1">
    <location>
        <begin position="122"/>
        <end position="143"/>
    </location>
</feature>
<evidence type="ECO:0000313" key="3">
    <source>
        <dbReference type="EMBL" id="CAD9010407.1"/>
    </source>
</evidence>
<evidence type="ECO:0000256" key="2">
    <source>
        <dbReference type="SAM" id="SignalP"/>
    </source>
</evidence>
<dbReference type="EMBL" id="HBGA01058381">
    <property type="protein sequence ID" value="CAD9010407.1"/>
    <property type="molecule type" value="Transcribed_RNA"/>
</dbReference>
<feature type="compositionally biased region" description="Low complexity" evidence="1">
    <location>
        <begin position="193"/>
        <end position="207"/>
    </location>
</feature>
<name>A0A7S1IEX5_9EUGL</name>
<feature type="region of interest" description="Disordered" evidence="1">
    <location>
        <begin position="193"/>
        <end position="232"/>
    </location>
</feature>